<evidence type="ECO:0000256" key="10">
    <source>
        <dbReference type="ARBA" id="ARBA00023136"/>
    </source>
</evidence>
<dbReference type="PROSITE" id="PS50887">
    <property type="entry name" value="GGDEF"/>
    <property type="match status" value="1"/>
</dbReference>
<comment type="subcellular location">
    <subcellularLocation>
        <location evidence="2">Cell membrane</location>
        <topology evidence="2">Multi-pass membrane protein</topology>
    </subcellularLocation>
</comment>
<evidence type="ECO:0000256" key="17">
    <source>
        <dbReference type="SAM" id="Phobius"/>
    </source>
</evidence>
<evidence type="ECO:0000256" key="9">
    <source>
        <dbReference type="ARBA" id="ARBA00023004"/>
    </source>
</evidence>
<sequence length="655" mass="74676">MNRHSMKKALIVPFLVITMTALIIVGVSFFFNRFLAFIAAIIVFVMLIVSLFIFRRLYRRFDRYLDDLSGKVSLASDRAAKTMPMGLIVLDENDRIEWVNPFMTERFDRNVISDPINEIYPNILKQLEKAREIEMQDGAYHYRVKYSEDEGILYFLDSTEEAEIQQAYDDQQPIIATLFLDNYDELTQNMNDTQRSEINSMVTRVISRWAQEHDVFFKRYSSDQFIAYMNRRILRDIEDTKFDILSQLREKSVGYRAQLTLSIGIGEGSENLIDLGELSQSGLDLALGRGGDQVAIKNMNGNVRFYGGKTDPMEKRTRVRARVISHALKDILLEGDKVIVMGHKRPDLDAIGAAIGVTRFAMMNNLDAYIVLNDSDIDPTLRRVMDEIDEKPELKERFITSDDAWNMMTSRTTLVIVDTHKPEMVIDENILNKANRKVVIDHHRRGESFISNPLLIYMEPYASSTAELVTELLEYQPTEQRLTRLESTVMYAGIIVDTRNFTLRTGSRTFDAASYLRAHGADTILTQHFLKDDIETYINRSELIRTVKLQENGIAIAHGSDQKIYHPVTVAQAADELLSLDGVEASYVVARREENLIGMSARSLGEFNVQLTMEALGGGGHLTNAATQLEGVTVEEAIEKLQHVINEQMDRSDES</sequence>
<protein>
    <recommendedName>
        <fullName evidence="14 15">Cyclic-di-AMP phosphodiesterase</fullName>
        <ecNumber evidence="15">3.1.4.-</ecNumber>
    </recommendedName>
</protein>
<dbReference type="InterPro" id="IPR000160">
    <property type="entry name" value="GGDEF_dom"/>
</dbReference>
<keyword evidence="9" id="KW-0408">Iron</keyword>
<comment type="cofactor">
    <cofactor evidence="16">
        <name>Mn(2+)</name>
        <dbReference type="ChEBI" id="CHEBI:29035"/>
    </cofactor>
    <text evidence="16">For phosphodiesterase activity, probably binds 2 Mn(2+) per subunit.</text>
</comment>
<evidence type="ECO:0000313" key="22">
    <source>
        <dbReference type="Proteomes" id="UP000264146"/>
    </source>
</evidence>
<keyword evidence="6 16" id="KW-0479">Metal-binding</keyword>
<reference evidence="21" key="2">
    <citation type="submission" date="2018-06" db="EMBL/GenBank/DDBJ databases">
        <authorList>
            <consortium name="Pathogen Informatics"/>
            <person name="Doyle S."/>
        </authorList>
    </citation>
    <scope>NUCLEOTIDE SEQUENCE [LARGE SCALE GENOMIC DNA]</scope>
    <source>
        <strain evidence="21">NCTC12218</strain>
    </source>
</reference>
<dbReference type="InterPro" id="IPR014528">
    <property type="entry name" value="GdpP/PdeA"/>
</dbReference>
<dbReference type="Gene3D" id="3.10.310.30">
    <property type="match status" value="1"/>
</dbReference>
<keyword evidence="23" id="KW-1185">Reference proteome</keyword>
<dbReference type="GO" id="GO:0016787">
    <property type="term" value="F:hydrolase activity"/>
    <property type="evidence" value="ECO:0007669"/>
    <property type="project" value="UniProtKB-UniRule"/>
</dbReference>
<evidence type="ECO:0000313" key="19">
    <source>
        <dbReference type="EMBL" id="CAD7358441.1"/>
    </source>
</evidence>
<evidence type="ECO:0000256" key="11">
    <source>
        <dbReference type="ARBA" id="ARBA00023211"/>
    </source>
</evidence>
<dbReference type="FunFam" id="3.10.310.30:FF:000002">
    <property type="entry name" value="Cyclic-di-AMP phosphodiesterase"/>
    <property type="match status" value="1"/>
</dbReference>
<evidence type="ECO:0000256" key="12">
    <source>
        <dbReference type="ARBA" id="ARBA00051753"/>
    </source>
</evidence>
<feature type="transmembrane region" description="Helical" evidence="17">
    <location>
        <begin position="12"/>
        <end position="31"/>
    </location>
</feature>
<dbReference type="Pfam" id="PF21370">
    <property type="entry name" value="PAS_GdpP"/>
    <property type="match status" value="1"/>
</dbReference>
<dbReference type="GO" id="GO:0046872">
    <property type="term" value="F:metal ion binding"/>
    <property type="evidence" value="ECO:0007669"/>
    <property type="project" value="UniProtKB-KW"/>
</dbReference>
<feature type="binding site" evidence="16">
    <location>
        <position position="418"/>
    </location>
    <ligand>
        <name>Mn(2+)</name>
        <dbReference type="ChEBI" id="CHEBI:29035"/>
        <label>1</label>
    </ligand>
</feature>
<evidence type="ECO:0000313" key="20">
    <source>
        <dbReference type="EMBL" id="NHA33627.1"/>
    </source>
</evidence>
<dbReference type="GeneID" id="93788794"/>
<comment type="similarity">
    <text evidence="13 15">Belongs to the GdpP/PdeA phosphodiesterase family.</text>
</comment>
<dbReference type="Proteomes" id="UP000572988">
    <property type="component" value="Unassembled WGS sequence"/>
</dbReference>
<dbReference type="SMART" id="SM00267">
    <property type="entry name" value="GGDEF"/>
    <property type="match status" value="1"/>
</dbReference>
<evidence type="ECO:0000256" key="6">
    <source>
        <dbReference type="ARBA" id="ARBA00022723"/>
    </source>
</evidence>
<feature type="binding site" evidence="16">
    <location>
        <position position="349"/>
    </location>
    <ligand>
        <name>Mn(2+)</name>
        <dbReference type="ChEBI" id="CHEBI:29035"/>
        <label>2</label>
    </ligand>
</feature>
<dbReference type="Pfam" id="PF24898">
    <property type="entry name" value="GGDEF_GdpP"/>
    <property type="match status" value="1"/>
</dbReference>
<dbReference type="PANTHER" id="PTHR47618">
    <property type="entry name" value="BIFUNCTIONAL OLIGORIBONUCLEASE AND PAP PHOSPHATASE NRNA"/>
    <property type="match status" value="1"/>
</dbReference>
<dbReference type="InterPro" id="IPR038763">
    <property type="entry name" value="DHH_sf"/>
</dbReference>
<dbReference type="FunFam" id="3.90.1640.10:FF:000002">
    <property type="entry name" value="Cyclic-di-AMP phosphodiesterase"/>
    <property type="match status" value="1"/>
</dbReference>
<evidence type="ECO:0000256" key="3">
    <source>
        <dbReference type="ARBA" id="ARBA00022475"/>
    </source>
</evidence>
<dbReference type="PIRSF" id="PIRSF026583">
    <property type="entry name" value="YybT"/>
    <property type="match status" value="1"/>
</dbReference>
<dbReference type="Gene3D" id="3.30.450.20">
    <property type="entry name" value="PAS domain"/>
    <property type="match status" value="1"/>
</dbReference>
<dbReference type="EMBL" id="LR962863">
    <property type="protein sequence ID" value="CAD7358441.1"/>
    <property type="molecule type" value="Genomic_DNA"/>
</dbReference>
<proteinExistence type="inferred from homology"/>
<feature type="binding site" evidence="16">
    <location>
        <position position="418"/>
    </location>
    <ligand>
        <name>Mn(2+)</name>
        <dbReference type="ChEBI" id="CHEBI:29035"/>
        <label>2</label>
    </ligand>
</feature>
<keyword evidence="8 17" id="KW-1133">Transmembrane helix</keyword>
<keyword evidence="10 15" id="KW-0472">Membrane</keyword>
<evidence type="ECO:0000259" key="18">
    <source>
        <dbReference type="PROSITE" id="PS50887"/>
    </source>
</evidence>
<reference evidence="19 22" key="3">
    <citation type="submission" date="2020-11" db="EMBL/GenBank/DDBJ databases">
        <authorList>
            <consortium name="Pathogen Informatics"/>
        </authorList>
    </citation>
    <scope>NUCLEOTIDE SEQUENCE [LARGE SCALE GENOMIC DNA]</scope>
    <source>
        <strain evidence="19 22">NCTC12218</strain>
    </source>
</reference>
<evidence type="ECO:0000256" key="8">
    <source>
        <dbReference type="ARBA" id="ARBA00022989"/>
    </source>
</evidence>
<evidence type="ECO:0000313" key="23">
    <source>
        <dbReference type="Proteomes" id="UP000572988"/>
    </source>
</evidence>
<dbReference type="Pfam" id="PF01368">
    <property type="entry name" value="DHH"/>
    <property type="match status" value="1"/>
</dbReference>
<dbReference type="EMBL" id="POVK01000008">
    <property type="protein sequence ID" value="NHA33627.1"/>
    <property type="molecule type" value="Genomic_DNA"/>
</dbReference>
<organism evidence="21">
    <name type="scientific">Staphylococcus schleiferi</name>
    <dbReference type="NCBI Taxonomy" id="1295"/>
    <lineage>
        <taxon>Bacteria</taxon>
        <taxon>Bacillati</taxon>
        <taxon>Bacillota</taxon>
        <taxon>Bacilli</taxon>
        <taxon>Bacillales</taxon>
        <taxon>Staphylococcaceae</taxon>
        <taxon>Staphylococcus</taxon>
    </lineage>
</organism>
<reference evidence="20 23" key="1">
    <citation type="submission" date="2018-01" db="EMBL/GenBank/DDBJ databases">
        <title>Complete genome sequence of Staphylococcus Scheliferi isolated from human.</title>
        <authorList>
            <person name="Abouelkhair M.A."/>
            <person name="Bemis D.A."/>
            <person name="Kania S.A."/>
        </authorList>
    </citation>
    <scope>NUCLEOTIDE SEQUENCE [LARGE SCALE GENOMIC DNA]</scope>
    <source>
        <strain evidence="20 23">ATCC 43808</strain>
    </source>
</reference>
<keyword evidence="11 16" id="KW-0464">Manganese</keyword>
<keyword evidence="5 17" id="KW-0812">Transmembrane</keyword>
<feature type="transmembrane region" description="Helical" evidence="17">
    <location>
        <begin position="37"/>
        <end position="54"/>
    </location>
</feature>
<name>A0A7Z7QMF9_STASC</name>
<evidence type="ECO:0000256" key="1">
    <source>
        <dbReference type="ARBA" id="ARBA00001970"/>
    </source>
</evidence>
<dbReference type="GO" id="GO:0003676">
    <property type="term" value="F:nucleic acid binding"/>
    <property type="evidence" value="ECO:0007669"/>
    <property type="project" value="UniProtKB-UniRule"/>
</dbReference>
<gene>
    <name evidence="21" type="primary">nrnA_1</name>
    <name evidence="20" type="ORF">C1O36_03655</name>
    <name evidence="21" type="ORF">NCTC12218_00019</name>
</gene>
<dbReference type="InterPro" id="IPR003156">
    <property type="entry name" value="DHHA1_dom"/>
</dbReference>
<evidence type="ECO:0000256" key="14">
    <source>
        <dbReference type="ARBA" id="ARBA00066839"/>
    </source>
</evidence>
<comment type="function">
    <text evidence="15">Has phosphodiesterase (PDE) activity against cyclic-di-AMP (c-di-AMP).</text>
</comment>
<dbReference type="InterPro" id="IPR051319">
    <property type="entry name" value="Oligoribo/pAp-PDE_c-di-AMP_PDE"/>
</dbReference>
<comment type="catalytic activity">
    <reaction evidence="12">
        <text>3',3'-c-di-AMP + H2O = 5'-O-phosphonoadenylyl-(3'-&gt;5')-adenosine + H(+)</text>
        <dbReference type="Rhea" id="RHEA:54420"/>
        <dbReference type="ChEBI" id="CHEBI:15377"/>
        <dbReference type="ChEBI" id="CHEBI:15378"/>
        <dbReference type="ChEBI" id="CHEBI:71500"/>
        <dbReference type="ChEBI" id="CHEBI:138171"/>
        <dbReference type="EC" id="3.1.4.59"/>
    </reaction>
</comment>
<keyword evidence="3 15" id="KW-1003">Cell membrane</keyword>
<feature type="binding site" evidence="16">
    <location>
        <position position="347"/>
    </location>
    <ligand>
        <name>Mn(2+)</name>
        <dbReference type="ChEBI" id="CHEBI:29035"/>
        <label>1</label>
    </ligand>
</feature>
<dbReference type="GO" id="GO:0106409">
    <property type="term" value="F:cyclic-di-AMP phosphodiesterase activity"/>
    <property type="evidence" value="ECO:0007669"/>
    <property type="project" value="UniProtKB-EC"/>
</dbReference>
<dbReference type="AlphaFoldDB" id="A0A7Z7QMF9"/>
<keyword evidence="7 15" id="KW-0378">Hydrolase</keyword>
<dbReference type="SUPFAM" id="SSF64182">
    <property type="entry name" value="DHH phosphoesterases"/>
    <property type="match status" value="1"/>
</dbReference>
<keyword evidence="4" id="KW-0349">Heme</keyword>
<dbReference type="RefSeq" id="WP_016425742.1">
    <property type="nucleotide sequence ID" value="NZ_CABKRV010000002.1"/>
</dbReference>
<evidence type="ECO:0000256" key="15">
    <source>
        <dbReference type="PIRNR" id="PIRNR026583"/>
    </source>
</evidence>
<dbReference type="Gene3D" id="3.90.1640.10">
    <property type="entry name" value="inorganic pyrophosphatase (n-terminal core)"/>
    <property type="match status" value="1"/>
</dbReference>
<evidence type="ECO:0000256" key="7">
    <source>
        <dbReference type="ARBA" id="ARBA00022801"/>
    </source>
</evidence>
<dbReference type="EMBL" id="UHEF01000001">
    <property type="protein sequence ID" value="SUM85728.1"/>
    <property type="molecule type" value="Genomic_DNA"/>
</dbReference>
<evidence type="ECO:0000256" key="13">
    <source>
        <dbReference type="ARBA" id="ARBA00061474"/>
    </source>
</evidence>
<evidence type="ECO:0000256" key="2">
    <source>
        <dbReference type="ARBA" id="ARBA00004651"/>
    </source>
</evidence>
<dbReference type="InterPro" id="IPR001667">
    <property type="entry name" value="DDH_dom"/>
</dbReference>
<evidence type="ECO:0000256" key="4">
    <source>
        <dbReference type="ARBA" id="ARBA00022617"/>
    </source>
</evidence>
<dbReference type="InterPro" id="IPR049553">
    <property type="entry name" value="GdpP-like_PAS"/>
</dbReference>
<feature type="binding site" evidence="16">
    <location>
        <position position="343"/>
    </location>
    <ligand>
        <name>Mn(2+)</name>
        <dbReference type="ChEBI" id="CHEBI:29035"/>
        <label>1</label>
    </ligand>
</feature>
<dbReference type="PANTHER" id="PTHR47618:SF2">
    <property type="entry name" value="CYCLIC-DI-AMP PHOSPHODIESTERASE GDPP"/>
    <property type="match status" value="1"/>
</dbReference>
<dbReference type="GO" id="GO:0005886">
    <property type="term" value="C:plasma membrane"/>
    <property type="evidence" value="ECO:0007669"/>
    <property type="project" value="UniProtKB-SubCell"/>
</dbReference>
<evidence type="ECO:0000313" key="21">
    <source>
        <dbReference type="EMBL" id="SUM85728.1"/>
    </source>
</evidence>
<comment type="cofactor">
    <cofactor evidence="1">
        <name>heme b</name>
        <dbReference type="ChEBI" id="CHEBI:60344"/>
    </cofactor>
</comment>
<dbReference type="Pfam" id="PF02272">
    <property type="entry name" value="DHHA1"/>
    <property type="match status" value="1"/>
</dbReference>
<feature type="domain" description="GGDEF" evidence="18">
    <location>
        <begin position="171"/>
        <end position="299"/>
    </location>
</feature>
<feature type="binding site" evidence="16">
    <location>
        <position position="442"/>
    </location>
    <ligand>
        <name>Mn(2+)</name>
        <dbReference type="ChEBI" id="CHEBI:29035"/>
        <label>2</label>
    </ligand>
</feature>
<feature type="binding site" evidence="16">
    <location>
        <position position="497"/>
    </location>
    <ligand>
        <name>Mn(2+)</name>
        <dbReference type="ChEBI" id="CHEBI:29035"/>
        <label>2</label>
    </ligand>
</feature>
<dbReference type="EC" id="3.1.4.-" evidence="15"/>
<evidence type="ECO:0000256" key="5">
    <source>
        <dbReference type="ARBA" id="ARBA00022692"/>
    </source>
</evidence>
<accession>A0A7Z7QMF9</accession>
<evidence type="ECO:0000256" key="16">
    <source>
        <dbReference type="PIRSR" id="PIRSR026583-50"/>
    </source>
</evidence>
<dbReference type="Proteomes" id="UP000264146">
    <property type="component" value="Chromosome"/>
</dbReference>